<sequence>MAVKQSLFLTPRKGIHLSTSTTTAPTLTREQVANLLVQPLEAASVVMAAGPTVFDSSEPLRIPTLTAGTAPGFVGEGELIPTDDVEFDELKLMPSDRKSLKVITRYTAELARQSVMGLDAVLQARLVNDVANKLDSALLTGDGADGSITGIINQPGVQTGTLDVADPDSLLDALALAHAAEVTPSTWIVNAADYIALRKLKGADGRGLVQTDITADAAQRLHGTGVIVTNKLPQGTAVLANMSEVAVVRDTNPTVTVLSERYAEYDEIGLRVTSRFDLGLLRPEGVIVLTAGA</sequence>
<proteinExistence type="predicted"/>
<evidence type="ECO:0000259" key="2">
    <source>
        <dbReference type="Pfam" id="PF05065"/>
    </source>
</evidence>
<evidence type="ECO:0000313" key="3">
    <source>
        <dbReference type="EMBL" id="GGO40363.1"/>
    </source>
</evidence>
<dbReference type="EMBL" id="BMLQ01000001">
    <property type="protein sequence ID" value="GGO40363.1"/>
    <property type="molecule type" value="Genomic_DNA"/>
</dbReference>
<dbReference type="SUPFAM" id="SSF56563">
    <property type="entry name" value="Major capsid protein gp5"/>
    <property type="match status" value="1"/>
</dbReference>
<accession>A0ABQ2LMR0</accession>
<dbReference type="InterPro" id="IPR024455">
    <property type="entry name" value="Phage_capsid"/>
</dbReference>
<evidence type="ECO:0000256" key="1">
    <source>
        <dbReference type="ARBA" id="ARBA00004328"/>
    </source>
</evidence>
<protein>
    <recommendedName>
        <fullName evidence="2">Phage capsid-like C-terminal domain-containing protein</fullName>
    </recommendedName>
</protein>
<dbReference type="Pfam" id="PF05065">
    <property type="entry name" value="Phage_capsid"/>
    <property type="match status" value="1"/>
</dbReference>
<dbReference type="Gene3D" id="3.30.2400.10">
    <property type="entry name" value="Major capsid protein gp5"/>
    <property type="match status" value="1"/>
</dbReference>
<reference evidence="4" key="1">
    <citation type="journal article" date="2019" name="Int. J. Syst. Evol. Microbiol.">
        <title>The Global Catalogue of Microorganisms (GCM) 10K type strain sequencing project: providing services to taxonomists for standard genome sequencing and annotation.</title>
        <authorList>
            <consortium name="The Broad Institute Genomics Platform"/>
            <consortium name="The Broad Institute Genome Sequencing Center for Infectious Disease"/>
            <person name="Wu L."/>
            <person name="Ma J."/>
        </authorList>
    </citation>
    <scope>NUCLEOTIDE SEQUENCE [LARGE SCALE GENOMIC DNA]</scope>
    <source>
        <strain evidence="4">CGMCC 1.7064</strain>
    </source>
</reference>
<keyword evidence="4" id="KW-1185">Reference proteome</keyword>
<dbReference type="NCBIfam" id="TIGR01554">
    <property type="entry name" value="major_cap_HK97"/>
    <property type="match status" value="1"/>
</dbReference>
<feature type="domain" description="Phage capsid-like C-terminal" evidence="2">
    <location>
        <begin position="29"/>
        <end position="290"/>
    </location>
</feature>
<comment type="subcellular location">
    <subcellularLocation>
        <location evidence="1">Virion</location>
    </subcellularLocation>
</comment>
<evidence type="ECO:0000313" key="4">
    <source>
        <dbReference type="Proteomes" id="UP000642509"/>
    </source>
</evidence>
<name>A0ABQ2LMR0_9MICC</name>
<organism evidence="3 4">
    <name type="scientific">Citricoccus zhacaiensis</name>
    <dbReference type="NCBI Taxonomy" id="489142"/>
    <lineage>
        <taxon>Bacteria</taxon>
        <taxon>Bacillati</taxon>
        <taxon>Actinomycetota</taxon>
        <taxon>Actinomycetes</taxon>
        <taxon>Micrococcales</taxon>
        <taxon>Micrococcaceae</taxon>
        <taxon>Citricoccus</taxon>
    </lineage>
</organism>
<dbReference type="Gene3D" id="3.30.2320.10">
    <property type="entry name" value="hypothetical protein PF0899 domain"/>
    <property type="match status" value="1"/>
</dbReference>
<dbReference type="Proteomes" id="UP000642509">
    <property type="component" value="Unassembled WGS sequence"/>
</dbReference>
<gene>
    <name evidence="3" type="ORF">GCM10010977_02550</name>
</gene>
<comment type="caution">
    <text evidence="3">The sequence shown here is derived from an EMBL/GenBank/DDBJ whole genome shotgun (WGS) entry which is preliminary data.</text>
</comment>
<dbReference type="InterPro" id="IPR054612">
    <property type="entry name" value="Phage_capsid-like_C"/>
</dbReference>